<dbReference type="EMBL" id="KL596624">
    <property type="protein sequence ID" value="KER33464.1"/>
    <property type="molecule type" value="Genomic_DNA"/>
</dbReference>
<gene>
    <name evidence="1" type="ORF">T265_00583</name>
</gene>
<dbReference type="AlphaFoldDB" id="A0A075AJI9"/>
<sequence length="242" mass="27676">MWLVQNSLDLVRRVLLMIPNKDKTAVQCFSDFPPRLKSFSCSTFWVPYCHATEGSTRVGILPGCPSLDRGSREAEVGFEPRTFRPVNSRSNHLNHLAPIWPHFSCTHTHTHTSLLITPNISRRSPRVSINLLFYLNPNWTVFEKYTQLRISSVFTPPHVSVDTIFEISHYIFIKETTHKAVEEFSATLHIGPSVGHTAKPLGRVRVQFARKLGSYAVNAIMVMREPHCLRDWANSVNVINQW</sequence>
<evidence type="ECO:0000313" key="1">
    <source>
        <dbReference type="EMBL" id="KER33464.1"/>
    </source>
</evidence>
<dbReference type="Proteomes" id="UP000054324">
    <property type="component" value="Unassembled WGS sequence"/>
</dbReference>
<keyword evidence="2" id="KW-1185">Reference proteome</keyword>
<reference evidence="1 2" key="1">
    <citation type="submission" date="2013-11" db="EMBL/GenBank/DDBJ databases">
        <title>Opisthorchis viverrini - life in the bile duct.</title>
        <authorList>
            <person name="Young N.D."/>
            <person name="Nagarajan N."/>
            <person name="Lin S.J."/>
            <person name="Korhonen P.K."/>
            <person name="Jex A.R."/>
            <person name="Hall R.S."/>
            <person name="Safavi-Hemami H."/>
            <person name="Kaewkong W."/>
            <person name="Bertrand D."/>
            <person name="Gao S."/>
            <person name="Seet Q."/>
            <person name="Wongkham S."/>
            <person name="Teh B.T."/>
            <person name="Wongkham C."/>
            <person name="Intapan P.M."/>
            <person name="Maleewong W."/>
            <person name="Yang X."/>
            <person name="Hu M."/>
            <person name="Wang Z."/>
            <person name="Hofmann A."/>
            <person name="Sternberg P.W."/>
            <person name="Tan P."/>
            <person name="Wang J."/>
            <person name="Gasser R.B."/>
        </authorList>
    </citation>
    <scope>NUCLEOTIDE SEQUENCE [LARGE SCALE GENOMIC DNA]</scope>
</reference>
<dbReference type="CTD" id="20314771"/>
<dbReference type="RefSeq" id="XP_009162675.1">
    <property type="nucleotide sequence ID" value="XM_009164411.1"/>
</dbReference>
<protein>
    <submittedName>
        <fullName evidence="1">Uncharacterized protein</fullName>
    </submittedName>
</protein>
<organism evidence="1 2">
    <name type="scientific">Opisthorchis viverrini</name>
    <name type="common">Southeast Asian liver fluke</name>
    <dbReference type="NCBI Taxonomy" id="6198"/>
    <lineage>
        <taxon>Eukaryota</taxon>
        <taxon>Metazoa</taxon>
        <taxon>Spiralia</taxon>
        <taxon>Lophotrochozoa</taxon>
        <taxon>Platyhelminthes</taxon>
        <taxon>Trematoda</taxon>
        <taxon>Digenea</taxon>
        <taxon>Opisthorchiida</taxon>
        <taxon>Opisthorchiata</taxon>
        <taxon>Opisthorchiidae</taxon>
        <taxon>Opisthorchis</taxon>
    </lineage>
</organism>
<name>A0A075AJI9_OPIVI</name>
<dbReference type="KEGG" id="ovi:T265_00583"/>
<evidence type="ECO:0000313" key="2">
    <source>
        <dbReference type="Proteomes" id="UP000054324"/>
    </source>
</evidence>
<dbReference type="OrthoDB" id="6489092at2759"/>
<dbReference type="GeneID" id="20314771"/>
<proteinExistence type="predicted"/>
<accession>A0A075AJI9</accession>